<sequence>MVRNGGEPVFRSVVIARRAAALAALAVLVLTGHGERHDASGPAAPPPPVTAIR</sequence>
<evidence type="ECO:0000313" key="2">
    <source>
        <dbReference type="Proteomes" id="UP000677457"/>
    </source>
</evidence>
<organism evidence="1 2">
    <name type="scientific">Salinispora arenicola</name>
    <dbReference type="NCBI Taxonomy" id="168697"/>
    <lineage>
        <taxon>Bacteria</taxon>
        <taxon>Bacillati</taxon>
        <taxon>Actinomycetota</taxon>
        <taxon>Actinomycetes</taxon>
        <taxon>Micromonosporales</taxon>
        <taxon>Micromonosporaceae</taxon>
        <taxon>Salinispora</taxon>
    </lineage>
</organism>
<protein>
    <submittedName>
        <fullName evidence="1">Uncharacterized protein</fullName>
    </submittedName>
</protein>
<gene>
    <name evidence="1" type="ORF">Sar04_03490</name>
</gene>
<comment type="caution">
    <text evidence="1">The sequence shown here is derived from an EMBL/GenBank/DDBJ whole genome shotgun (WGS) entry which is preliminary data.</text>
</comment>
<name>A0ABQ4JKT9_SALAC</name>
<keyword evidence="2" id="KW-1185">Reference proteome</keyword>
<dbReference type="EMBL" id="BOQM01000002">
    <property type="protein sequence ID" value="GIM81704.1"/>
    <property type="molecule type" value="Genomic_DNA"/>
</dbReference>
<reference evidence="1 2" key="1">
    <citation type="submission" date="2021-03" db="EMBL/GenBank/DDBJ databases">
        <title>Whole genome shotgun sequence of Salinispora arenicola NBRC 105043.</title>
        <authorList>
            <person name="Komaki H."/>
            <person name="Tamura T."/>
        </authorList>
    </citation>
    <scope>NUCLEOTIDE SEQUENCE [LARGE SCALE GENOMIC DNA]</scope>
    <source>
        <strain evidence="1 2">NBRC 105043</strain>
    </source>
</reference>
<dbReference type="Proteomes" id="UP000677457">
    <property type="component" value="Unassembled WGS sequence"/>
</dbReference>
<proteinExistence type="predicted"/>
<accession>A0ABQ4JKT9</accession>
<evidence type="ECO:0000313" key="1">
    <source>
        <dbReference type="EMBL" id="GIM81704.1"/>
    </source>
</evidence>